<evidence type="ECO:0000313" key="1">
    <source>
        <dbReference type="EnsemblPlants" id="ONIVA10G17700.1"/>
    </source>
</evidence>
<evidence type="ECO:0000313" key="2">
    <source>
        <dbReference type="Proteomes" id="UP000006591"/>
    </source>
</evidence>
<dbReference type="AlphaFoldDB" id="A0A0E0IV68"/>
<dbReference type="OMA" id="NSCAIAC"/>
<dbReference type="HOGENOM" id="CLU_2403482_0_0_1"/>
<sequence>MPPTRGRYRMLQLICSNSCAIACVSIVPWPLGAHIDQLVNLSKTYPQEHLEEVATKESLTTIFSTEFSLSISHCVKPCTTMNRDPTAFYLLLNQ</sequence>
<keyword evidence="2" id="KW-1185">Reference proteome</keyword>
<dbReference type="Proteomes" id="UP000006591">
    <property type="component" value="Chromosome 10"/>
</dbReference>
<organism evidence="1">
    <name type="scientific">Oryza nivara</name>
    <name type="common">Indian wild rice</name>
    <name type="synonym">Oryza sativa f. spontanea</name>
    <dbReference type="NCBI Taxonomy" id="4536"/>
    <lineage>
        <taxon>Eukaryota</taxon>
        <taxon>Viridiplantae</taxon>
        <taxon>Streptophyta</taxon>
        <taxon>Embryophyta</taxon>
        <taxon>Tracheophyta</taxon>
        <taxon>Spermatophyta</taxon>
        <taxon>Magnoliopsida</taxon>
        <taxon>Liliopsida</taxon>
        <taxon>Poales</taxon>
        <taxon>Poaceae</taxon>
        <taxon>BOP clade</taxon>
        <taxon>Oryzoideae</taxon>
        <taxon>Oryzeae</taxon>
        <taxon>Oryzinae</taxon>
        <taxon>Oryza</taxon>
    </lineage>
</organism>
<accession>A0A0E0IV68</accession>
<dbReference type="EnsemblPlants" id="ONIVA10G17700.1">
    <property type="protein sequence ID" value="ONIVA10G17700.1"/>
    <property type="gene ID" value="ONIVA10G17700"/>
</dbReference>
<proteinExistence type="predicted"/>
<name>A0A0E0IV68_ORYNI</name>
<protein>
    <submittedName>
        <fullName evidence="1">Uncharacterized protein</fullName>
    </submittedName>
</protein>
<dbReference type="Gramene" id="ONIVA10G17700.1">
    <property type="protein sequence ID" value="ONIVA10G17700.1"/>
    <property type="gene ID" value="ONIVA10G17700"/>
</dbReference>
<reference evidence="1" key="1">
    <citation type="submission" date="2015-04" db="UniProtKB">
        <authorList>
            <consortium name="EnsemblPlants"/>
        </authorList>
    </citation>
    <scope>IDENTIFICATION</scope>
    <source>
        <strain evidence="1">SL10</strain>
    </source>
</reference>
<reference evidence="1" key="2">
    <citation type="submission" date="2018-04" db="EMBL/GenBank/DDBJ databases">
        <title>OnivRS2 (Oryza nivara Reference Sequence Version 2).</title>
        <authorList>
            <person name="Zhang J."/>
            <person name="Kudrna D."/>
            <person name="Lee S."/>
            <person name="Talag J."/>
            <person name="Rajasekar S."/>
            <person name="Welchert J."/>
            <person name="Hsing Y.-I."/>
            <person name="Wing R.A."/>
        </authorList>
    </citation>
    <scope>NUCLEOTIDE SEQUENCE [LARGE SCALE GENOMIC DNA]</scope>
</reference>